<dbReference type="PANTHER" id="PTHR37984:SF11">
    <property type="entry name" value="INTEGRASE CATALYTIC DOMAIN-CONTAINING PROTEIN"/>
    <property type="match status" value="1"/>
</dbReference>
<evidence type="ECO:0000259" key="2">
    <source>
        <dbReference type="PROSITE" id="PS50878"/>
    </source>
</evidence>
<dbReference type="Pfam" id="PF17921">
    <property type="entry name" value="Integrase_H2C2"/>
    <property type="match status" value="1"/>
</dbReference>
<evidence type="ECO:0000313" key="4">
    <source>
        <dbReference type="Proteomes" id="UP000694888"/>
    </source>
</evidence>
<dbReference type="SUPFAM" id="SSF53098">
    <property type="entry name" value="Ribonuclease H-like"/>
    <property type="match status" value="1"/>
</dbReference>
<feature type="region of interest" description="Disordered" evidence="1">
    <location>
        <begin position="864"/>
        <end position="954"/>
    </location>
</feature>
<dbReference type="Gene3D" id="3.30.70.270">
    <property type="match status" value="2"/>
</dbReference>
<gene>
    <name evidence="5" type="primary">LOC101854030</name>
</gene>
<dbReference type="PROSITE" id="PS50878">
    <property type="entry name" value="RT_POL"/>
    <property type="match status" value="1"/>
</dbReference>
<dbReference type="Gene3D" id="3.10.10.10">
    <property type="entry name" value="HIV Type 1 Reverse Transcriptase, subunit A, domain 1"/>
    <property type="match status" value="1"/>
</dbReference>
<dbReference type="PANTHER" id="PTHR37984">
    <property type="entry name" value="PROTEIN CBG26694"/>
    <property type="match status" value="1"/>
</dbReference>
<sequence length="954" mass="109123">MELVNFAFSATTTPTHSLTNSLCSESPELFKGLGKLKGIKVTLHQDPSVQPVAQPHRRIPFHLRKRVEEEIQRLEQLDIIEKVDGPTPWISPIVVVPKPKKPGEIRLCVDMRAPNKAIKRTRHIMPTLDDILMRLNQAKWFTKLDLNQGYHQLELDQESRNITTFSTHIGLRRYKRLNFGVTSAAEIFQNHISEVLSDINNCLNTSDDILVYGKTQQEHDDSLKKVFERLKEKNLTLNKQKCEFNKNSIEFYGFIFGGDGVSPDPKKIKAVHEMPAPTNQKEVRSFLGMTNYVSRFIKDYADLTKPLRDLTRKNTPWSWSEEHQKSFNTLKDMITCDKVMTYFDPNLLTEITVDASPFGLGCILSQRDNNNVHIVAYASRALTDVESRYSQTEREALAVVWACEHFNLYLLGQHFTVISDHKPLEGIFNSTTSRTSARIERWNLRLQPYDFTLRYQPGANNPADFLSRHPHEKNNVTSSHMAKIADDYVNFMAGHSVPKAMTLEEIASASESDPTLQAVIKSVQTDHWHTPPEITVDAATYQVFKTVREELSVHKDGTILLRGTQIVIPRSLQQHVINIAHEGHQGIVKTKQLLREKVWFPHIDRRVENTVKSCLACLSTIPEHHSEPQRMTPLPTKLWSEVSIDFCGPFPSSDYLLVVIDDYSRFPEVEILSSTSARATIPKLDSIFARHGVPHTVKSDNGPPFSSYEFKQFASQLGCKHRRITPLWPQANGGVERFMRMLKKTVQSAHIEGKPWKQELYHFLRNYRATPHISTGVSPAEALFKRNIRVKLPQIDSLMKPPTTDNDIRQHDTNKKEAAKRYADDRRHARNSDIQVGDTVLARQPYKNKLSSFYDHDPYQVTSKKGPMVTASRNGKNMTRNTSFFKRVPDTLKSSNPTNSTEEEEEDEDNEASNETADNQNPTTTNEPIATERPQRHRKRPGYLKDYVTNSTGY</sequence>
<dbReference type="PROSITE" id="PS50994">
    <property type="entry name" value="INTEGRASE"/>
    <property type="match status" value="1"/>
</dbReference>
<reference evidence="5" key="1">
    <citation type="submission" date="2025-08" db="UniProtKB">
        <authorList>
            <consortium name="RefSeq"/>
        </authorList>
    </citation>
    <scope>IDENTIFICATION</scope>
</reference>
<dbReference type="Gene3D" id="3.30.420.10">
    <property type="entry name" value="Ribonuclease H-like superfamily/Ribonuclease H"/>
    <property type="match status" value="1"/>
</dbReference>
<dbReference type="InterPro" id="IPR001584">
    <property type="entry name" value="Integrase_cat-core"/>
</dbReference>
<evidence type="ECO:0000313" key="5">
    <source>
        <dbReference type="RefSeq" id="XP_005103686.2"/>
    </source>
</evidence>
<dbReference type="CDD" id="cd01647">
    <property type="entry name" value="RT_LTR"/>
    <property type="match status" value="1"/>
</dbReference>
<feature type="domain" description="Reverse transcriptase" evidence="2">
    <location>
        <begin position="77"/>
        <end position="256"/>
    </location>
</feature>
<dbReference type="InterPro" id="IPR012337">
    <property type="entry name" value="RNaseH-like_sf"/>
</dbReference>
<dbReference type="GeneID" id="101854030"/>
<name>A0ABM0JX78_APLCA</name>
<protein>
    <submittedName>
        <fullName evidence="5">Uncharacterized protein K02A2.6</fullName>
    </submittedName>
</protein>
<feature type="compositionally biased region" description="Basic and acidic residues" evidence="1">
    <location>
        <begin position="806"/>
        <end position="831"/>
    </location>
</feature>
<dbReference type="InterPro" id="IPR041588">
    <property type="entry name" value="Integrase_H2C2"/>
</dbReference>
<dbReference type="Pfam" id="PF00078">
    <property type="entry name" value="RVT_1"/>
    <property type="match status" value="1"/>
</dbReference>
<evidence type="ECO:0000256" key="1">
    <source>
        <dbReference type="SAM" id="MobiDB-lite"/>
    </source>
</evidence>
<dbReference type="InterPro" id="IPR041577">
    <property type="entry name" value="RT_RNaseH_2"/>
</dbReference>
<dbReference type="InterPro" id="IPR036397">
    <property type="entry name" value="RNaseH_sf"/>
</dbReference>
<dbReference type="InterPro" id="IPR043128">
    <property type="entry name" value="Rev_trsase/Diguanyl_cyclase"/>
</dbReference>
<feature type="compositionally biased region" description="Polar residues" evidence="1">
    <location>
        <begin position="871"/>
        <end position="884"/>
    </location>
</feature>
<dbReference type="Pfam" id="PF00665">
    <property type="entry name" value="rve"/>
    <property type="match status" value="1"/>
</dbReference>
<accession>A0ABM0JX78</accession>
<dbReference type="Pfam" id="PF17919">
    <property type="entry name" value="RT_RNaseH_2"/>
    <property type="match status" value="1"/>
</dbReference>
<dbReference type="Gene3D" id="1.10.340.70">
    <property type="match status" value="1"/>
</dbReference>
<dbReference type="Proteomes" id="UP000694888">
    <property type="component" value="Unplaced"/>
</dbReference>
<feature type="compositionally biased region" description="Acidic residues" evidence="1">
    <location>
        <begin position="901"/>
        <end position="912"/>
    </location>
</feature>
<keyword evidence="4" id="KW-1185">Reference proteome</keyword>
<feature type="region of interest" description="Disordered" evidence="1">
    <location>
        <begin position="797"/>
        <end position="838"/>
    </location>
</feature>
<dbReference type="RefSeq" id="XP_005103686.2">
    <property type="nucleotide sequence ID" value="XM_005103629.3"/>
</dbReference>
<feature type="domain" description="Integrase catalytic" evidence="3">
    <location>
        <begin position="631"/>
        <end position="787"/>
    </location>
</feature>
<dbReference type="InterPro" id="IPR000477">
    <property type="entry name" value="RT_dom"/>
</dbReference>
<dbReference type="SUPFAM" id="SSF56672">
    <property type="entry name" value="DNA/RNA polymerases"/>
    <property type="match status" value="1"/>
</dbReference>
<dbReference type="CDD" id="cd09274">
    <property type="entry name" value="RNase_HI_RT_Ty3"/>
    <property type="match status" value="1"/>
</dbReference>
<dbReference type="InterPro" id="IPR050951">
    <property type="entry name" value="Retrovirus_Pol_polyprotein"/>
</dbReference>
<evidence type="ECO:0000259" key="3">
    <source>
        <dbReference type="PROSITE" id="PS50994"/>
    </source>
</evidence>
<proteinExistence type="predicted"/>
<organism evidence="4 5">
    <name type="scientific">Aplysia californica</name>
    <name type="common">California sea hare</name>
    <dbReference type="NCBI Taxonomy" id="6500"/>
    <lineage>
        <taxon>Eukaryota</taxon>
        <taxon>Metazoa</taxon>
        <taxon>Spiralia</taxon>
        <taxon>Lophotrochozoa</taxon>
        <taxon>Mollusca</taxon>
        <taxon>Gastropoda</taxon>
        <taxon>Heterobranchia</taxon>
        <taxon>Euthyneura</taxon>
        <taxon>Tectipleura</taxon>
        <taxon>Aplysiida</taxon>
        <taxon>Aplysioidea</taxon>
        <taxon>Aplysiidae</taxon>
        <taxon>Aplysia</taxon>
    </lineage>
</organism>
<dbReference type="InterPro" id="IPR043502">
    <property type="entry name" value="DNA/RNA_pol_sf"/>
</dbReference>